<dbReference type="OrthoDB" id="287932at2"/>
<organism evidence="2 3">
    <name type="scientific">Afipia massiliensis</name>
    <dbReference type="NCBI Taxonomy" id="211460"/>
    <lineage>
        <taxon>Bacteria</taxon>
        <taxon>Pseudomonadati</taxon>
        <taxon>Pseudomonadota</taxon>
        <taxon>Alphaproteobacteria</taxon>
        <taxon>Hyphomicrobiales</taxon>
        <taxon>Nitrobacteraceae</taxon>
        <taxon>Afipia</taxon>
    </lineage>
</organism>
<dbReference type="PANTHER" id="PTHR33336">
    <property type="entry name" value="QUINOL MONOOXYGENASE YGIN-RELATED"/>
    <property type="match status" value="1"/>
</dbReference>
<comment type="caution">
    <text evidence="2">The sequence shown here is derived from an EMBL/GenBank/DDBJ whole genome shotgun (WGS) entry which is preliminary data.</text>
</comment>
<dbReference type="Gene3D" id="3.30.70.100">
    <property type="match status" value="1"/>
</dbReference>
<evidence type="ECO:0000259" key="1">
    <source>
        <dbReference type="PROSITE" id="PS51725"/>
    </source>
</evidence>
<proteinExistence type="predicted"/>
<dbReference type="PROSITE" id="PS51725">
    <property type="entry name" value="ABM"/>
    <property type="match status" value="1"/>
</dbReference>
<dbReference type="RefSeq" id="WP_046829073.1">
    <property type="nucleotide sequence ID" value="NZ_LBIA02000001.1"/>
</dbReference>
<feature type="domain" description="ABM" evidence="1">
    <location>
        <begin position="2"/>
        <end position="91"/>
    </location>
</feature>
<reference evidence="2" key="1">
    <citation type="submission" date="2019-04" db="EMBL/GenBank/DDBJ databases">
        <title>Whole genome sequencing of cave bacteria.</title>
        <authorList>
            <person name="Gan H.M."/>
            <person name="Barton H."/>
            <person name="Savka M.A."/>
        </authorList>
    </citation>
    <scope>NUCLEOTIDE SEQUENCE [LARGE SCALE GENOMIC DNA]</scope>
    <source>
        <strain evidence="2">LC387</strain>
    </source>
</reference>
<dbReference type="Proteomes" id="UP000034832">
    <property type="component" value="Unassembled WGS sequence"/>
</dbReference>
<gene>
    <name evidence="2" type="ORF">YH63_001925</name>
</gene>
<dbReference type="AlphaFoldDB" id="A0A4U6BKF5"/>
<dbReference type="InterPro" id="IPR050744">
    <property type="entry name" value="AI-2_Isomerase_LsrG"/>
</dbReference>
<sequence length="99" mass="11078">MVYVIATLTVKPEMRAELIAAAREAISATRKEEGCVAYDLHESVDDSNKLVFVEEWDSADCLPVHSKSDHMRAFGRIAVKCFSAPVKVEIITPEKVEKR</sequence>
<keyword evidence="2" id="KW-0503">Monooxygenase</keyword>
<dbReference type="InterPro" id="IPR011008">
    <property type="entry name" value="Dimeric_a/b-barrel"/>
</dbReference>
<dbReference type="GO" id="GO:0004497">
    <property type="term" value="F:monooxygenase activity"/>
    <property type="evidence" value="ECO:0007669"/>
    <property type="project" value="UniProtKB-KW"/>
</dbReference>
<accession>A0A4U6BKF5</accession>
<dbReference type="SUPFAM" id="SSF54909">
    <property type="entry name" value="Dimeric alpha+beta barrel"/>
    <property type="match status" value="1"/>
</dbReference>
<dbReference type="EMBL" id="LBIA02000001">
    <property type="protein sequence ID" value="TKT70271.1"/>
    <property type="molecule type" value="Genomic_DNA"/>
</dbReference>
<keyword evidence="3" id="KW-1185">Reference proteome</keyword>
<evidence type="ECO:0000313" key="2">
    <source>
        <dbReference type="EMBL" id="TKT70271.1"/>
    </source>
</evidence>
<name>A0A4U6BKF5_9BRAD</name>
<dbReference type="PANTHER" id="PTHR33336:SF15">
    <property type="entry name" value="ABM DOMAIN-CONTAINING PROTEIN"/>
    <property type="match status" value="1"/>
</dbReference>
<evidence type="ECO:0000313" key="3">
    <source>
        <dbReference type="Proteomes" id="UP000034832"/>
    </source>
</evidence>
<dbReference type="InterPro" id="IPR007138">
    <property type="entry name" value="ABM_dom"/>
</dbReference>
<keyword evidence="2" id="KW-0560">Oxidoreductase</keyword>
<dbReference type="Pfam" id="PF03992">
    <property type="entry name" value="ABM"/>
    <property type="match status" value="1"/>
</dbReference>
<dbReference type="STRING" id="211460.YH63_16965"/>
<protein>
    <submittedName>
        <fullName evidence="2">Antibiotic biosynthesis monooxygenase</fullName>
    </submittedName>
</protein>